<dbReference type="FunFam" id="2.60.40.10:FF:000032">
    <property type="entry name" value="palladin isoform X1"/>
    <property type="match status" value="3"/>
</dbReference>
<dbReference type="Pfam" id="PF13927">
    <property type="entry name" value="Ig_3"/>
    <property type="match status" value="1"/>
</dbReference>
<dbReference type="Pfam" id="PF07679">
    <property type="entry name" value="I-set"/>
    <property type="match status" value="3"/>
</dbReference>
<protein>
    <recommendedName>
        <fullName evidence="5">Ig-like domain-containing protein</fullName>
    </recommendedName>
</protein>
<dbReference type="FunFam" id="2.60.40.10:FF:000186">
    <property type="entry name" value="Hemicentin 1"/>
    <property type="match status" value="1"/>
</dbReference>
<dbReference type="GO" id="GO:0007156">
    <property type="term" value="P:homophilic cell adhesion via plasma membrane adhesion molecules"/>
    <property type="evidence" value="ECO:0007669"/>
    <property type="project" value="TreeGrafter"/>
</dbReference>
<organism evidence="6 7">
    <name type="scientific">Amazona collaria</name>
    <name type="common">yellow-billed parrot</name>
    <dbReference type="NCBI Taxonomy" id="241587"/>
    <lineage>
        <taxon>Eukaryota</taxon>
        <taxon>Metazoa</taxon>
        <taxon>Chordata</taxon>
        <taxon>Craniata</taxon>
        <taxon>Vertebrata</taxon>
        <taxon>Euteleostomi</taxon>
        <taxon>Archelosauria</taxon>
        <taxon>Archosauria</taxon>
        <taxon>Dinosauria</taxon>
        <taxon>Saurischia</taxon>
        <taxon>Theropoda</taxon>
        <taxon>Coelurosauria</taxon>
        <taxon>Aves</taxon>
        <taxon>Neognathae</taxon>
        <taxon>Neoaves</taxon>
        <taxon>Telluraves</taxon>
        <taxon>Australaves</taxon>
        <taxon>Psittaciformes</taxon>
        <taxon>Psittacidae</taxon>
        <taxon>Amazona</taxon>
    </lineage>
</organism>
<evidence type="ECO:0000313" key="7">
    <source>
        <dbReference type="Proteomes" id="UP000694522"/>
    </source>
</evidence>
<dbReference type="SMART" id="SM00409">
    <property type="entry name" value="IG"/>
    <property type="match status" value="4"/>
</dbReference>
<dbReference type="SMART" id="SM00408">
    <property type="entry name" value="IGc2"/>
    <property type="match status" value="4"/>
</dbReference>
<dbReference type="GO" id="GO:0030424">
    <property type="term" value="C:axon"/>
    <property type="evidence" value="ECO:0007669"/>
    <property type="project" value="TreeGrafter"/>
</dbReference>
<keyword evidence="1" id="KW-0732">Signal</keyword>
<dbReference type="PANTHER" id="PTHR45080:SF8">
    <property type="entry name" value="IG-LIKE DOMAIN-CONTAINING PROTEIN"/>
    <property type="match status" value="1"/>
</dbReference>
<proteinExistence type="predicted"/>
<feature type="domain" description="Ig-like" evidence="5">
    <location>
        <begin position="49"/>
        <end position="138"/>
    </location>
</feature>
<dbReference type="CDD" id="cd00096">
    <property type="entry name" value="Ig"/>
    <property type="match status" value="1"/>
</dbReference>
<evidence type="ECO:0000256" key="1">
    <source>
        <dbReference type="ARBA" id="ARBA00022729"/>
    </source>
</evidence>
<dbReference type="InterPro" id="IPR003598">
    <property type="entry name" value="Ig_sub2"/>
</dbReference>
<reference evidence="6" key="2">
    <citation type="submission" date="2025-09" db="UniProtKB">
        <authorList>
            <consortium name="Ensembl"/>
        </authorList>
    </citation>
    <scope>IDENTIFICATION</scope>
</reference>
<dbReference type="Proteomes" id="UP000694522">
    <property type="component" value="Unplaced"/>
</dbReference>
<dbReference type="GO" id="GO:0005886">
    <property type="term" value="C:plasma membrane"/>
    <property type="evidence" value="ECO:0007669"/>
    <property type="project" value="TreeGrafter"/>
</dbReference>
<feature type="domain" description="Ig-like" evidence="5">
    <location>
        <begin position="144"/>
        <end position="228"/>
    </location>
</feature>
<keyword evidence="2" id="KW-1015">Disulfide bond</keyword>
<dbReference type="PANTHER" id="PTHR45080">
    <property type="entry name" value="CONTACTIN 5"/>
    <property type="match status" value="1"/>
</dbReference>
<reference evidence="6" key="1">
    <citation type="submission" date="2025-08" db="UniProtKB">
        <authorList>
            <consortium name="Ensembl"/>
        </authorList>
    </citation>
    <scope>IDENTIFICATION</scope>
</reference>
<accession>A0A8B9GLL1</accession>
<name>A0A8B9GLL1_9PSIT</name>
<dbReference type="InterPro" id="IPR050958">
    <property type="entry name" value="Cell_Adh-Cytoskel_Orgn"/>
</dbReference>
<keyword evidence="7" id="KW-1185">Reference proteome</keyword>
<dbReference type="InterPro" id="IPR013783">
    <property type="entry name" value="Ig-like_fold"/>
</dbReference>
<feature type="region of interest" description="Disordered" evidence="4">
    <location>
        <begin position="79"/>
        <end position="106"/>
    </location>
</feature>
<keyword evidence="3" id="KW-0393">Immunoglobulin domain</keyword>
<dbReference type="GO" id="GO:0050808">
    <property type="term" value="P:synapse organization"/>
    <property type="evidence" value="ECO:0007669"/>
    <property type="project" value="TreeGrafter"/>
</dbReference>
<sequence>VATFPPGTQRAVLRLQAVREEDAGQYGCEGLSEAGVAFDSTELDVGSAPHFPEPLGDVVVEVGEPVRLLCRAEGSPAPRVSWSRQDGKPVTGWHEPRGASSQAHPSHCVPGASLDDQAIYICKAQNEFGKIQAEIKLTVTSHAPEIALASPMVRVLLGQPVSLPCVILAGRPFPARRWLKDGQPVAPSGHYSIRADGSLHIDQASQGDAGRYTCEVTNALGSHRQDVSLLGPVLITATEGAATTLQCNATGVPPPTVTWTKVEPILLSSHYHLDPDGTLLIPSSSPEDAGTYFCTATNSAGFSRREMQLSISTKPRISMNGSQASDPISILAVLGQEITLPCEVQGYPPPLVVWTRESQPLPLATTSYNVLPSGSLHLAEPQVMDAGLYTCTATNAAGNASLSYSLHVQGPCLLLGMLLLWAVGHNVPQGSCPRQALGGSRIPVPGSEGDPRLTSCFPPVPPQMLIGDGESHLTAVTNDSLRIHCRAMGIPPARIQ</sequence>
<evidence type="ECO:0000256" key="4">
    <source>
        <dbReference type="SAM" id="MobiDB-lite"/>
    </source>
</evidence>
<dbReference type="SUPFAM" id="SSF48726">
    <property type="entry name" value="Immunoglobulin"/>
    <property type="match status" value="5"/>
</dbReference>
<dbReference type="InterPro" id="IPR013098">
    <property type="entry name" value="Ig_I-set"/>
</dbReference>
<dbReference type="GO" id="GO:0008046">
    <property type="term" value="F:axon guidance receptor activity"/>
    <property type="evidence" value="ECO:0007669"/>
    <property type="project" value="TreeGrafter"/>
</dbReference>
<dbReference type="PROSITE" id="PS50835">
    <property type="entry name" value="IG_LIKE"/>
    <property type="match status" value="4"/>
</dbReference>
<evidence type="ECO:0000256" key="2">
    <source>
        <dbReference type="ARBA" id="ARBA00023157"/>
    </source>
</evidence>
<dbReference type="AlphaFoldDB" id="A0A8B9GLL1"/>
<dbReference type="InterPro" id="IPR007110">
    <property type="entry name" value="Ig-like_dom"/>
</dbReference>
<evidence type="ECO:0000259" key="5">
    <source>
        <dbReference type="PROSITE" id="PS50835"/>
    </source>
</evidence>
<evidence type="ECO:0000256" key="3">
    <source>
        <dbReference type="ARBA" id="ARBA00023319"/>
    </source>
</evidence>
<dbReference type="Gene3D" id="2.60.40.10">
    <property type="entry name" value="Immunoglobulins"/>
    <property type="match status" value="4"/>
</dbReference>
<dbReference type="GO" id="GO:0043025">
    <property type="term" value="C:neuronal cell body"/>
    <property type="evidence" value="ECO:0007669"/>
    <property type="project" value="TreeGrafter"/>
</dbReference>
<dbReference type="InterPro" id="IPR036179">
    <property type="entry name" value="Ig-like_dom_sf"/>
</dbReference>
<dbReference type="Ensembl" id="ENSACOT00000026282.1">
    <property type="protein sequence ID" value="ENSACOP00000025417.1"/>
    <property type="gene ID" value="ENSACOG00000017031.1"/>
</dbReference>
<feature type="domain" description="Ig-like" evidence="5">
    <location>
        <begin position="237"/>
        <end position="310"/>
    </location>
</feature>
<dbReference type="InterPro" id="IPR003599">
    <property type="entry name" value="Ig_sub"/>
</dbReference>
<evidence type="ECO:0000313" key="6">
    <source>
        <dbReference type="Ensembl" id="ENSACOP00000025417.1"/>
    </source>
</evidence>
<feature type="domain" description="Ig-like" evidence="5">
    <location>
        <begin position="315"/>
        <end position="403"/>
    </location>
</feature>